<accession>A0A645B1B7</accession>
<feature type="region of interest" description="Disordered" evidence="1">
    <location>
        <begin position="1"/>
        <end position="31"/>
    </location>
</feature>
<organism evidence="2">
    <name type="scientific">bioreactor metagenome</name>
    <dbReference type="NCBI Taxonomy" id="1076179"/>
    <lineage>
        <taxon>unclassified sequences</taxon>
        <taxon>metagenomes</taxon>
        <taxon>ecological metagenomes</taxon>
    </lineage>
</organism>
<reference evidence="2" key="1">
    <citation type="submission" date="2019-08" db="EMBL/GenBank/DDBJ databases">
        <authorList>
            <person name="Kucharzyk K."/>
            <person name="Murdoch R.W."/>
            <person name="Higgins S."/>
            <person name="Loffler F."/>
        </authorList>
    </citation>
    <scope>NUCLEOTIDE SEQUENCE</scope>
</reference>
<dbReference type="EMBL" id="VSSQ01016726">
    <property type="protein sequence ID" value="MPM58361.1"/>
    <property type="molecule type" value="Genomic_DNA"/>
</dbReference>
<evidence type="ECO:0000313" key="2">
    <source>
        <dbReference type="EMBL" id="MPM58361.1"/>
    </source>
</evidence>
<dbReference type="AlphaFoldDB" id="A0A645B1B7"/>
<evidence type="ECO:0000256" key="1">
    <source>
        <dbReference type="SAM" id="MobiDB-lite"/>
    </source>
</evidence>
<sequence>MAAPAKLGTDDAGVDPGSGAHGKFPHVGPQLPHGNGAIAALNLPAEGA</sequence>
<comment type="caution">
    <text evidence="2">The sequence shown here is derived from an EMBL/GenBank/DDBJ whole genome shotgun (WGS) entry which is preliminary data.</text>
</comment>
<name>A0A645B1B7_9ZZZZ</name>
<protein>
    <submittedName>
        <fullName evidence="2">Uncharacterized protein</fullName>
    </submittedName>
</protein>
<proteinExistence type="predicted"/>
<gene>
    <name evidence="2" type="ORF">SDC9_105192</name>
</gene>